<dbReference type="InterPro" id="IPR036873">
    <property type="entry name" value="Rhodanese-like_dom_sf"/>
</dbReference>
<evidence type="ECO:0000313" key="3">
    <source>
        <dbReference type="EMBL" id="ASJ74464.1"/>
    </source>
</evidence>
<dbReference type="GO" id="GO:0004792">
    <property type="term" value="F:thiosulfate-cyanide sulfurtransferase activity"/>
    <property type="evidence" value="ECO:0007669"/>
    <property type="project" value="UniProtKB-EC"/>
</dbReference>
<dbReference type="Proteomes" id="UP000250079">
    <property type="component" value="Chromosome"/>
</dbReference>
<dbReference type="AlphaFoldDB" id="A0A2Z2P3R9"/>
<dbReference type="RefSeq" id="WP_088919493.1">
    <property type="nucleotide sequence ID" value="NZ_CP018632.1"/>
</dbReference>
<proteinExistence type="predicted"/>
<sequence>MSLPLILDVADLATLLADIQTEGSTLTRSNLCLVDLRSAEAFAAGHIPGACHGDAALLSRAESPVGGLLPLPEQFNRFLADIGANLGDQIIAYDGGGETAAARLLWVMDAYGYEVGSWLNGGFNAWQSTDLPVSHSAEKPASGNLSLSVFGDNVMSADELLSELASPTLSILDVRSAAEYNGTDVRSAMGGHVPGAQHLEWTALLDAQGRLLEDDALQAKLAPMKLSTDNTVVVYCQTHQRSAVTYVALKHLGFTDVRALDGAWSNWGNRADTPKE</sequence>
<dbReference type="SUPFAM" id="SSF52821">
    <property type="entry name" value="Rhodanese/Cell cycle control phosphatase"/>
    <property type="match status" value="2"/>
</dbReference>
<feature type="domain" description="Rhodanese" evidence="2">
    <location>
        <begin position="165"/>
        <end position="276"/>
    </location>
</feature>
<accession>A0A2Z2P3R9</accession>
<dbReference type="Gene3D" id="3.40.250.10">
    <property type="entry name" value="Rhodanese-like domain"/>
    <property type="match status" value="2"/>
</dbReference>
<reference evidence="3 4" key="1">
    <citation type="submission" date="2016-12" db="EMBL/GenBank/DDBJ databases">
        <authorList>
            <person name="Song W.-J."/>
            <person name="Kurnit D.M."/>
        </authorList>
    </citation>
    <scope>NUCLEOTIDE SEQUENCE [LARGE SCALE GENOMIC DNA]</scope>
    <source>
        <strain evidence="3 4">IMCC3135</strain>
    </source>
</reference>
<dbReference type="InterPro" id="IPR051126">
    <property type="entry name" value="Thiosulfate_sulfurtransferase"/>
</dbReference>
<dbReference type="PROSITE" id="PS50206">
    <property type="entry name" value="RHODANESE_3"/>
    <property type="match status" value="2"/>
</dbReference>
<keyword evidence="1" id="KW-0677">Repeat</keyword>
<keyword evidence="4" id="KW-1185">Reference proteome</keyword>
<protein>
    <submittedName>
        <fullName evidence="3">Thiosulfate sulfurtransferase</fullName>
        <ecNumber evidence="3">2.8.1.1</ecNumber>
    </submittedName>
</protein>
<dbReference type="OrthoDB" id="9781034at2"/>
<dbReference type="SMART" id="SM00450">
    <property type="entry name" value="RHOD"/>
    <property type="match status" value="2"/>
</dbReference>
<evidence type="ECO:0000256" key="1">
    <source>
        <dbReference type="ARBA" id="ARBA00022737"/>
    </source>
</evidence>
<dbReference type="PANTHER" id="PTHR43855:SF1">
    <property type="entry name" value="THIOSULFATE SULFURTRANSFERASE"/>
    <property type="match status" value="1"/>
</dbReference>
<dbReference type="Pfam" id="PF00581">
    <property type="entry name" value="Rhodanese"/>
    <property type="match status" value="2"/>
</dbReference>
<evidence type="ECO:0000313" key="4">
    <source>
        <dbReference type="Proteomes" id="UP000250079"/>
    </source>
</evidence>
<dbReference type="EC" id="2.8.1.1" evidence="3"/>
<gene>
    <name evidence="3" type="primary">rhdA_2</name>
    <name evidence="3" type="ORF">IMCC3135_21960</name>
</gene>
<organism evidence="3 4">
    <name type="scientific">Granulosicoccus antarcticus IMCC3135</name>
    <dbReference type="NCBI Taxonomy" id="1192854"/>
    <lineage>
        <taxon>Bacteria</taxon>
        <taxon>Pseudomonadati</taxon>
        <taxon>Pseudomonadota</taxon>
        <taxon>Gammaproteobacteria</taxon>
        <taxon>Chromatiales</taxon>
        <taxon>Granulosicoccaceae</taxon>
        <taxon>Granulosicoccus</taxon>
    </lineage>
</organism>
<dbReference type="EMBL" id="CP018632">
    <property type="protein sequence ID" value="ASJ74464.1"/>
    <property type="molecule type" value="Genomic_DNA"/>
</dbReference>
<feature type="domain" description="Rhodanese" evidence="2">
    <location>
        <begin position="27"/>
        <end position="135"/>
    </location>
</feature>
<name>A0A2Z2P3R9_9GAMM</name>
<dbReference type="PANTHER" id="PTHR43855">
    <property type="entry name" value="THIOSULFATE SULFURTRANSFERASE"/>
    <property type="match status" value="1"/>
</dbReference>
<keyword evidence="3" id="KW-0808">Transferase</keyword>
<dbReference type="KEGG" id="gai:IMCC3135_21960"/>
<dbReference type="CDD" id="cd01449">
    <property type="entry name" value="TST_Repeat_2"/>
    <property type="match status" value="1"/>
</dbReference>
<dbReference type="InterPro" id="IPR001763">
    <property type="entry name" value="Rhodanese-like_dom"/>
</dbReference>
<evidence type="ECO:0000259" key="2">
    <source>
        <dbReference type="PROSITE" id="PS50206"/>
    </source>
</evidence>